<comment type="caution">
    <text evidence="1">The sequence shown here is derived from an EMBL/GenBank/DDBJ whole genome shotgun (WGS) entry which is preliminary data.</text>
</comment>
<organism evidence="1 2">
    <name type="scientific">Cytospora chrysosperma</name>
    <name type="common">Cytospora canker fungus</name>
    <name type="synonym">Sphaeria chrysosperma</name>
    <dbReference type="NCBI Taxonomy" id="252740"/>
    <lineage>
        <taxon>Eukaryota</taxon>
        <taxon>Fungi</taxon>
        <taxon>Dikarya</taxon>
        <taxon>Ascomycota</taxon>
        <taxon>Pezizomycotina</taxon>
        <taxon>Sordariomycetes</taxon>
        <taxon>Sordariomycetidae</taxon>
        <taxon>Diaporthales</taxon>
        <taxon>Cytosporaceae</taxon>
        <taxon>Cytospora</taxon>
    </lineage>
</organism>
<dbReference type="PANTHER" id="PTHR38797:SF4">
    <property type="entry name" value="NUCLEAR PORE COMPLEX PROTEIN NUP85"/>
    <property type="match status" value="1"/>
</dbReference>
<dbReference type="STRING" id="252740.A0A423VXS2"/>
<name>A0A423VXS2_CYTCH</name>
<dbReference type="OrthoDB" id="3350591at2759"/>
<dbReference type="Pfam" id="PF12311">
    <property type="entry name" value="DUF3632"/>
    <property type="match status" value="1"/>
</dbReference>
<proteinExistence type="predicted"/>
<sequence length="175" mass="19940">MATLGRTLIQAGKPYDQPDLETLRDRLPIFTADEPEQIVDAFEASLTSLSQASFRHIGQELLVKTVQLIKDLPEETWLKRFLGSLRMNMRDGWSGFTTDDGEDEDDVQTPDEWLNLNSFNARLFGSGMTRWYNMAIWELRAALETELGPKLHDNDCKIAVASEWIIQAGPKLLRI</sequence>
<keyword evidence="2" id="KW-1185">Reference proteome</keyword>
<dbReference type="InterPro" id="IPR053204">
    <property type="entry name" value="Oxopyrrolidines_Biosynth-assoc"/>
</dbReference>
<reference evidence="1 2" key="1">
    <citation type="submission" date="2015-09" db="EMBL/GenBank/DDBJ databases">
        <title>Host preference determinants of Valsa canker pathogens revealed by comparative genomics.</title>
        <authorList>
            <person name="Yin Z."/>
            <person name="Huang L."/>
        </authorList>
    </citation>
    <scope>NUCLEOTIDE SEQUENCE [LARGE SCALE GENOMIC DNA]</scope>
    <source>
        <strain evidence="1 2">YSFL</strain>
    </source>
</reference>
<evidence type="ECO:0000313" key="2">
    <source>
        <dbReference type="Proteomes" id="UP000284375"/>
    </source>
</evidence>
<dbReference type="AlphaFoldDB" id="A0A423VXS2"/>
<gene>
    <name evidence="1" type="ORF">VSDG_05199</name>
</gene>
<dbReference type="Proteomes" id="UP000284375">
    <property type="component" value="Unassembled WGS sequence"/>
</dbReference>
<dbReference type="PANTHER" id="PTHR38797">
    <property type="entry name" value="NUCLEAR PORE COMPLEX PROTEIN NUP85-RELATED"/>
    <property type="match status" value="1"/>
</dbReference>
<dbReference type="EMBL" id="LJZO01000022">
    <property type="protein sequence ID" value="ROV95881.1"/>
    <property type="molecule type" value="Genomic_DNA"/>
</dbReference>
<protein>
    <submittedName>
        <fullName evidence="1">Uncharacterized protein</fullName>
    </submittedName>
</protein>
<dbReference type="InterPro" id="IPR022085">
    <property type="entry name" value="OpdG"/>
</dbReference>
<evidence type="ECO:0000313" key="1">
    <source>
        <dbReference type="EMBL" id="ROV95881.1"/>
    </source>
</evidence>
<accession>A0A423VXS2</accession>